<comment type="function">
    <text evidence="9">Core component of RNA polymerase I (Pol I), a DNA-dependent RNA polymerase which synthesizes ribosomal RNA precursors using the four ribonucleoside triphosphates as substrates. Can mediate Pol I proofreading of the nascent RNA transcript. Anchors into the Pol I active site to monitor transcription fidelity and cleave mis-incorporated 5'-ribonucleotides.</text>
</comment>
<dbReference type="GO" id="GO:0003676">
    <property type="term" value="F:nucleic acid binding"/>
    <property type="evidence" value="ECO:0007669"/>
    <property type="project" value="InterPro"/>
</dbReference>
<dbReference type="GO" id="GO:0008270">
    <property type="term" value="F:zinc ion binding"/>
    <property type="evidence" value="ECO:0007669"/>
    <property type="project" value="UniProtKB-KW"/>
</dbReference>
<dbReference type="PANTHER" id="PTHR11239:SF14">
    <property type="entry name" value="DNA-DIRECTED RNA POLYMERASE I SUBUNIT RPA12"/>
    <property type="match status" value="1"/>
</dbReference>
<dbReference type="InterPro" id="IPR012164">
    <property type="entry name" value="Rpa12/Rpb9/Rpc10/TFS"/>
</dbReference>
<evidence type="ECO:0000256" key="1">
    <source>
        <dbReference type="ARBA" id="ARBA00004604"/>
    </source>
</evidence>
<dbReference type="PROSITE" id="PS00466">
    <property type="entry name" value="ZF_TFIIS_1"/>
    <property type="match status" value="1"/>
</dbReference>
<name>A0A9D4J491_DREPO</name>
<accession>A0A9D4J491</accession>
<feature type="region of interest" description="Disordered" evidence="11">
    <location>
        <begin position="73"/>
        <end position="96"/>
    </location>
</feature>
<protein>
    <recommendedName>
        <fullName evidence="2">DNA-directed RNA polymerase I subunit RPA12</fullName>
    </recommendedName>
    <alternativeName>
        <fullName evidence="8">DNA-directed RNA polymerase I subunit H</fullName>
    </alternativeName>
</protein>
<dbReference type="PROSITE" id="PS51133">
    <property type="entry name" value="ZF_TFIIS_2"/>
    <property type="match status" value="1"/>
</dbReference>
<dbReference type="AlphaFoldDB" id="A0A9D4J491"/>
<evidence type="ECO:0000256" key="6">
    <source>
        <dbReference type="ARBA" id="ARBA00022833"/>
    </source>
</evidence>
<evidence type="ECO:0000256" key="10">
    <source>
        <dbReference type="PROSITE-ProRule" id="PRU00472"/>
    </source>
</evidence>
<dbReference type="CDD" id="cd10507">
    <property type="entry name" value="Zn-ribbon_RPA12"/>
    <property type="match status" value="1"/>
</dbReference>
<dbReference type="GO" id="GO:0005736">
    <property type="term" value="C:RNA polymerase I complex"/>
    <property type="evidence" value="ECO:0007669"/>
    <property type="project" value="TreeGrafter"/>
</dbReference>
<dbReference type="GO" id="GO:0003899">
    <property type="term" value="F:DNA-directed RNA polymerase activity"/>
    <property type="evidence" value="ECO:0007669"/>
    <property type="project" value="InterPro"/>
</dbReference>
<evidence type="ECO:0000256" key="3">
    <source>
        <dbReference type="ARBA" id="ARBA00022478"/>
    </source>
</evidence>
<dbReference type="InterPro" id="IPR034004">
    <property type="entry name" value="Zn_ribbon_RPA12_C"/>
</dbReference>
<proteinExistence type="predicted"/>
<dbReference type="SMART" id="SM00440">
    <property type="entry name" value="ZnF_C2C2"/>
    <property type="match status" value="1"/>
</dbReference>
<keyword evidence="7" id="KW-0539">Nucleus</keyword>
<keyword evidence="6" id="KW-0862">Zinc</keyword>
<evidence type="ECO:0000256" key="11">
    <source>
        <dbReference type="SAM" id="MobiDB-lite"/>
    </source>
</evidence>
<dbReference type="OrthoDB" id="10056816at2759"/>
<evidence type="ECO:0000256" key="9">
    <source>
        <dbReference type="ARBA" id="ARBA00044497"/>
    </source>
</evidence>
<evidence type="ECO:0000256" key="7">
    <source>
        <dbReference type="ARBA" id="ARBA00023242"/>
    </source>
</evidence>
<organism evidence="13 14">
    <name type="scientific">Dreissena polymorpha</name>
    <name type="common">Zebra mussel</name>
    <name type="synonym">Mytilus polymorpha</name>
    <dbReference type="NCBI Taxonomy" id="45954"/>
    <lineage>
        <taxon>Eukaryota</taxon>
        <taxon>Metazoa</taxon>
        <taxon>Spiralia</taxon>
        <taxon>Lophotrochozoa</taxon>
        <taxon>Mollusca</taxon>
        <taxon>Bivalvia</taxon>
        <taxon>Autobranchia</taxon>
        <taxon>Heteroconchia</taxon>
        <taxon>Euheterodonta</taxon>
        <taxon>Imparidentia</taxon>
        <taxon>Neoheterodontei</taxon>
        <taxon>Myida</taxon>
        <taxon>Dreissenoidea</taxon>
        <taxon>Dreissenidae</taxon>
        <taxon>Dreissena</taxon>
    </lineage>
</organism>
<feature type="domain" description="TFIIS-type" evidence="12">
    <location>
        <begin position="92"/>
        <end position="132"/>
    </location>
</feature>
<evidence type="ECO:0000256" key="2">
    <source>
        <dbReference type="ARBA" id="ARBA00018784"/>
    </source>
</evidence>
<evidence type="ECO:0000313" key="14">
    <source>
        <dbReference type="Proteomes" id="UP000828390"/>
    </source>
</evidence>
<dbReference type="SUPFAM" id="SSF57783">
    <property type="entry name" value="Zinc beta-ribbon"/>
    <property type="match status" value="1"/>
</dbReference>
<dbReference type="Proteomes" id="UP000828390">
    <property type="component" value="Unassembled WGS sequence"/>
</dbReference>
<dbReference type="InterPro" id="IPR001222">
    <property type="entry name" value="Znf_TFIIS"/>
</dbReference>
<reference evidence="13" key="2">
    <citation type="submission" date="2020-11" db="EMBL/GenBank/DDBJ databases">
        <authorList>
            <person name="McCartney M.A."/>
            <person name="Auch B."/>
            <person name="Kono T."/>
            <person name="Mallez S."/>
            <person name="Becker A."/>
            <person name="Gohl D.M."/>
            <person name="Silverstein K.A.T."/>
            <person name="Koren S."/>
            <person name="Bechman K.B."/>
            <person name="Herman A."/>
            <person name="Abrahante J.E."/>
            <person name="Garbe J."/>
        </authorList>
    </citation>
    <scope>NUCLEOTIDE SEQUENCE</scope>
    <source>
        <strain evidence="13">Duluth1</strain>
        <tissue evidence="13">Whole animal</tissue>
    </source>
</reference>
<dbReference type="PANTHER" id="PTHR11239">
    <property type="entry name" value="DNA-DIRECTED RNA POLYMERASE"/>
    <property type="match status" value="1"/>
</dbReference>
<dbReference type="GO" id="GO:0006363">
    <property type="term" value="P:termination of RNA polymerase I transcription"/>
    <property type="evidence" value="ECO:0007669"/>
    <property type="project" value="TreeGrafter"/>
</dbReference>
<keyword evidence="3" id="KW-0804">Transcription</keyword>
<evidence type="ECO:0000256" key="8">
    <source>
        <dbReference type="ARBA" id="ARBA00031781"/>
    </source>
</evidence>
<comment type="caution">
    <text evidence="13">The sequence shown here is derived from an EMBL/GenBank/DDBJ whole genome shotgun (WGS) entry which is preliminary data.</text>
</comment>
<keyword evidence="4" id="KW-0479">Metal-binding</keyword>
<dbReference type="Pfam" id="PF01096">
    <property type="entry name" value="Zn_ribbon_TFIIS"/>
    <property type="match status" value="1"/>
</dbReference>
<dbReference type="Gene3D" id="2.20.25.10">
    <property type="match status" value="1"/>
</dbReference>
<keyword evidence="3" id="KW-0240">DNA-directed RNA polymerase</keyword>
<dbReference type="EMBL" id="JAIWYP010000007">
    <property type="protein sequence ID" value="KAH3795153.1"/>
    <property type="molecule type" value="Genomic_DNA"/>
</dbReference>
<gene>
    <name evidence="13" type="ORF">DPMN_148700</name>
</gene>
<evidence type="ECO:0000259" key="12">
    <source>
        <dbReference type="PROSITE" id="PS51133"/>
    </source>
</evidence>
<comment type="subcellular location">
    <subcellularLocation>
        <location evidence="1">Nucleus</location>
        <location evidence="1">Nucleolus</location>
    </subcellularLocation>
</comment>
<evidence type="ECO:0000256" key="5">
    <source>
        <dbReference type="ARBA" id="ARBA00022771"/>
    </source>
</evidence>
<evidence type="ECO:0000313" key="13">
    <source>
        <dbReference type="EMBL" id="KAH3795153.1"/>
    </source>
</evidence>
<reference evidence="13" key="1">
    <citation type="journal article" date="2019" name="bioRxiv">
        <title>The Genome of the Zebra Mussel, Dreissena polymorpha: A Resource for Invasive Species Research.</title>
        <authorList>
            <person name="McCartney M.A."/>
            <person name="Auch B."/>
            <person name="Kono T."/>
            <person name="Mallez S."/>
            <person name="Zhang Y."/>
            <person name="Obille A."/>
            <person name="Becker A."/>
            <person name="Abrahante J.E."/>
            <person name="Garbe J."/>
            <person name="Badalamenti J.P."/>
            <person name="Herman A."/>
            <person name="Mangelson H."/>
            <person name="Liachko I."/>
            <person name="Sullivan S."/>
            <person name="Sone E.D."/>
            <person name="Koren S."/>
            <person name="Silverstein K.A.T."/>
            <person name="Beckman K.B."/>
            <person name="Gohl D.M."/>
        </authorList>
    </citation>
    <scope>NUCLEOTIDE SEQUENCE</scope>
    <source>
        <strain evidence="13">Duluth1</strain>
        <tissue evidence="13">Whole animal</tissue>
    </source>
</reference>
<keyword evidence="5 10" id="KW-0863">Zinc-finger</keyword>
<evidence type="ECO:0000256" key="4">
    <source>
        <dbReference type="ARBA" id="ARBA00022723"/>
    </source>
</evidence>
<keyword evidence="14" id="KW-1185">Reference proteome</keyword>
<sequence length="135" mass="15518">MLTKQNILGWTRRSSMSARGEVFVTDLDFCPRCGTVLPLPGTEDVVLCCKCSFKIDVRDFHGIEIVSRKEFNRPEMKKGEEDSDRQLKGPMADRKCSKCDHDGMIYTTRQTRSADEGQTVFFTCPECRFQEIEYS</sequence>